<keyword evidence="2" id="KW-1185">Reference proteome</keyword>
<evidence type="ECO:0000313" key="2">
    <source>
        <dbReference type="Proteomes" id="UP000694569"/>
    </source>
</evidence>
<sequence>MNKETNPKQYGPTDNRQEELELMPTNFKRKSVHDALIHFLDDGEKGTGDLKAKIRIASGDTCAIVQSDEISAREFHPKDENISSYIEKFEKDAQDDIIALGSLSKKQDFKCQEEFSQSERKLFHARSNHIFKKTESQLLNAANAHKEEILAKLGNLTEMNNDSNGATELCWKLGWSHKPQPFQIQFKCLRGVKDKIPKGHYVLKASLLSRLGGHPLHWSKVESQLWSETSLPVYHNGRFYDVEITLNYSMYTLLPTGKKIKSGMTLLIELYLLHGKDTYMDRAVGWGVFPLCDNNFNLIEGKFKCPFLRGHYDSRIDRFKKIEDLLMADVDHWLCNLYFQVIKLPSHLSQQPEYGIFVQLPQEFLTYASHDERNSVFEEDTLKSVLRRDKSKHLHQEITNSSCHFNCSQGQPLASHRELNIQEELIPSTEENMETQLNIMKEEMEISKERQTNIHQKSLMHYYQVKETSKQGIVKNITRKMCRKGIPPNKIVPYEDKQSISMKEEFDINRKVKITFFMHHSLKNNSFYTTRISNMHFLVVSSLVFKGSFDVHDKSKKLTFCEISSTGRPFIAANTPFL</sequence>
<accession>A0A8C5Q946</accession>
<reference evidence="1" key="1">
    <citation type="submission" date="2025-08" db="UniProtKB">
        <authorList>
            <consortium name="Ensembl"/>
        </authorList>
    </citation>
    <scope>IDENTIFICATION</scope>
</reference>
<proteinExistence type="predicted"/>
<dbReference type="InterPro" id="IPR031390">
    <property type="entry name" value="OFCC1"/>
</dbReference>
<dbReference type="PANTHER" id="PTHR33862">
    <property type="entry name" value="OROFACIAL CLEFT 1 CANDIDATE GENE 1 PROTEIN"/>
    <property type="match status" value="1"/>
</dbReference>
<dbReference type="OrthoDB" id="347244at2759"/>
<name>A0A8C5Q946_9ANUR</name>
<dbReference type="GeneTree" id="ENSGT01010000228896"/>
<dbReference type="Ensembl" id="ENSLLET00000036201.1">
    <property type="protein sequence ID" value="ENSLLEP00000034875.1"/>
    <property type="gene ID" value="ENSLLEG00000022025.1"/>
</dbReference>
<dbReference type="AlphaFoldDB" id="A0A8C5Q946"/>
<dbReference type="Proteomes" id="UP000694569">
    <property type="component" value="Unplaced"/>
</dbReference>
<evidence type="ECO:0000313" key="1">
    <source>
        <dbReference type="Ensembl" id="ENSLLEP00000034875.1"/>
    </source>
</evidence>
<protein>
    <submittedName>
        <fullName evidence="1">Uncharacterized protein</fullName>
    </submittedName>
</protein>
<dbReference type="PANTHER" id="PTHR33862:SF3">
    <property type="entry name" value="OROFACIAL CLEFT 1 CANDIDATE GENE 1 PROTEIN"/>
    <property type="match status" value="1"/>
</dbReference>
<reference evidence="1" key="2">
    <citation type="submission" date="2025-09" db="UniProtKB">
        <authorList>
            <consortium name="Ensembl"/>
        </authorList>
    </citation>
    <scope>IDENTIFICATION</scope>
</reference>
<organism evidence="1 2">
    <name type="scientific">Leptobrachium leishanense</name>
    <name type="common">Leishan spiny toad</name>
    <dbReference type="NCBI Taxonomy" id="445787"/>
    <lineage>
        <taxon>Eukaryota</taxon>
        <taxon>Metazoa</taxon>
        <taxon>Chordata</taxon>
        <taxon>Craniata</taxon>
        <taxon>Vertebrata</taxon>
        <taxon>Euteleostomi</taxon>
        <taxon>Amphibia</taxon>
        <taxon>Batrachia</taxon>
        <taxon>Anura</taxon>
        <taxon>Pelobatoidea</taxon>
        <taxon>Megophryidae</taxon>
        <taxon>Leptobrachium</taxon>
    </lineage>
</organism>